<accession>A0A1H3RZ14</accession>
<dbReference type="FunFam" id="3.20.20.220:FF:000007">
    <property type="entry name" value="Bifunctional homocysteine S-methyltransferase/methylenetetrahydrofolate reductase"/>
    <property type="match status" value="1"/>
</dbReference>
<organism evidence="10 11">
    <name type="scientific">Evansella caseinilytica</name>
    <dbReference type="NCBI Taxonomy" id="1503961"/>
    <lineage>
        <taxon>Bacteria</taxon>
        <taxon>Bacillati</taxon>
        <taxon>Bacillota</taxon>
        <taxon>Bacilli</taxon>
        <taxon>Bacillales</taxon>
        <taxon>Bacillaceae</taxon>
        <taxon>Evansella</taxon>
    </lineage>
</organism>
<dbReference type="PANTHER" id="PTHR11103">
    <property type="entry name" value="SLR1189 PROTEIN"/>
    <property type="match status" value="1"/>
</dbReference>
<evidence type="ECO:0000313" key="10">
    <source>
        <dbReference type="EMBL" id="SDZ30515.1"/>
    </source>
</evidence>
<dbReference type="Gene3D" id="3.20.20.330">
    <property type="entry name" value="Homocysteine-binding-like domain"/>
    <property type="match status" value="1"/>
</dbReference>
<protein>
    <submittedName>
        <fullName evidence="10">Homocysteine S-methyltransferase</fullName>
    </submittedName>
</protein>
<reference evidence="11" key="1">
    <citation type="submission" date="2016-10" db="EMBL/GenBank/DDBJ databases">
        <authorList>
            <person name="Varghese N."/>
            <person name="Submissions S."/>
        </authorList>
    </citation>
    <scope>NUCLEOTIDE SEQUENCE [LARGE SCALE GENOMIC DNA]</scope>
    <source>
        <strain evidence="11">SP</strain>
    </source>
</reference>
<dbReference type="PANTHER" id="PTHR11103:SF18">
    <property type="entry name" value="SLR1189 PROTEIN"/>
    <property type="match status" value="1"/>
</dbReference>
<evidence type="ECO:0000256" key="5">
    <source>
        <dbReference type="ARBA" id="ARBA00022679"/>
    </source>
</evidence>
<gene>
    <name evidence="10" type="ORF">SAMN05421736_109118</name>
</gene>
<feature type="binding site" evidence="8">
    <location>
        <position position="281"/>
    </location>
    <ligand>
        <name>Zn(2+)</name>
        <dbReference type="ChEBI" id="CHEBI:29105"/>
    </ligand>
</feature>
<dbReference type="GO" id="GO:0006555">
    <property type="term" value="P:methionine metabolic process"/>
    <property type="evidence" value="ECO:0007669"/>
    <property type="project" value="InterPro"/>
</dbReference>
<comment type="pathway">
    <text evidence="2">One-carbon metabolism; tetrahydrofolate interconversion.</text>
</comment>
<keyword evidence="8" id="KW-0479">Metal-binding</keyword>
<keyword evidence="4" id="KW-0285">Flavoprotein</keyword>
<dbReference type="Pfam" id="PF02219">
    <property type="entry name" value="MTHFR"/>
    <property type="match status" value="1"/>
</dbReference>
<evidence type="ECO:0000313" key="11">
    <source>
        <dbReference type="Proteomes" id="UP000198935"/>
    </source>
</evidence>
<dbReference type="OrthoDB" id="9803687at2"/>
<keyword evidence="8" id="KW-0862">Zinc</keyword>
<proteinExistence type="predicted"/>
<dbReference type="UniPathway" id="UPA00193"/>
<dbReference type="EMBL" id="FNPI01000009">
    <property type="protein sequence ID" value="SDZ30515.1"/>
    <property type="molecule type" value="Genomic_DNA"/>
</dbReference>
<dbReference type="PROSITE" id="PS50970">
    <property type="entry name" value="HCY"/>
    <property type="match status" value="1"/>
</dbReference>
<keyword evidence="11" id="KW-1185">Reference proteome</keyword>
<name>A0A1H3RZ14_9BACI</name>
<keyword evidence="5 8" id="KW-0808">Transferase</keyword>
<dbReference type="GO" id="GO:0032259">
    <property type="term" value="P:methylation"/>
    <property type="evidence" value="ECO:0007669"/>
    <property type="project" value="UniProtKB-KW"/>
</dbReference>
<dbReference type="GO" id="GO:0035999">
    <property type="term" value="P:tetrahydrofolate interconversion"/>
    <property type="evidence" value="ECO:0007669"/>
    <property type="project" value="UniProtKB-UniPathway"/>
</dbReference>
<dbReference type="InterPro" id="IPR029041">
    <property type="entry name" value="FAD-linked_oxidoreductase-like"/>
</dbReference>
<evidence type="ECO:0000256" key="6">
    <source>
        <dbReference type="ARBA" id="ARBA00022827"/>
    </source>
</evidence>
<keyword evidence="3 8" id="KW-0489">Methyltransferase</keyword>
<dbReference type="GO" id="GO:0046872">
    <property type="term" value="F:metal ion binding"/>
    <property type="evidence" value="ECO:0007669"/>
    <property type="project" value="UniProtKB-KW"/>
</dbReference>
<dbReference type="NCBIfam" id="NF006396">
    <property type="entry name" value="PRK08645.1"/>
    <property type="match status" value="1"/>
</dbReference>
<feature type="binding site" evidence="8">
    <location>
        <position position="282"/>
    </location>
    <ligand>
        <name>Zn(2+)</name>
        <dbReference type="ChEBI" id="CHEBI:29105"/>
    </ligand>
</feature>
<evidence type="ECO:0000256" key="2">
    <source>
        <dbReference type="ARBA" id="ARBA00004777"/>
    </source>
</evidence>
<dbReference type="STRING" id="1503961.SAMN05421736_109118"/>
<keyword evidence="6" id="KW-0274">FAD</keyword>
<dbReference type="CDD" id="cd00537">
    <property type="entry name" value="MTHFR"/>
    <property type="match status" value="1"/>
</dbReference>
<sequence>MGLLEELQENIVVADGAMGTLLYSHGIGNCFEELNISKPEQVKKIHRAYIDVGAQVIQTNTYGANYEKLSRYGLEDQVKAINTAAVRLAKTVVKEYKKAHEERREQLPYEHKYILGTIGGIRTSPGKPILLSEVKRSFREQLHHLLAEGVDGLLLETYYDLEELETVLAIARKETGLPLIAQLSLPEVALVQGGLTVKEAFAKLETSGADVVGLNCRMGPHHMIRSLETVPLPSRAYLSAYPNASLPSYDNGRYHYSANDDYFQKAAIALREQGVRLIGGCCGTTPAHIKAVAEAVKGKQPLTEKKIARLPAQPALEITPPTAGKKTAVPLHEAVATRKTVIVELDPPKNLITSNYLLGAKALKDAGVDAVTLADNSLATPRICNLSMSVLVKRQVDVPPIVHITCRDRNLIGLQSHLMGLSALGLENILAITGDPAKVGDFPGATSVYDLSSFELIQLIKQCNEGISFTGKSLGRKTNFTVAAAFNPNVRHLEKAVQRLEKKVAHGADYFLTQPVFSTGQMSEIYEHTKHIKAPIFLGIMPLTGYQNAEFLHHEVPGIKLTDDIRRTMAACRDDKQQAKKQGIAIAKHLIDGALEYFNGIYLITPFMRYDITVELTEYIRAKTGAATVSHS</sequence>
<evidence type="ECO:0000256" key="4">
    <source>
        <dbReference type="ARBA" id="ARBA00022630"/>
    </source>
</evidence>
<keyword evidence="7" id="KW-0560">Oxidoreductase</keyword>
<evidence type="ECO:0000256" key="7">
    <source>
        <dbReference type="ARBA" id="ARBA00023002"/>
    </source>
</evidence>
<dbReference type="GO" id="GO:0008168">
    <property type="term" value="F:methyltransferase activity"/>
    <property type="evidence" value="ECO:0007669"/>
    <property type="project" value="UniProtKB-UniRule"/>
</dbReference>
<comment type="cofactor">
    <cofactor evidence="1">
        <name>FAD</name>
        <dbReference type="ChEBI" id="CHEBI:57692"/>
    </cofactor>
</comment>
<feature type="domain" description="Hcy-binding" evidence="9">
    <location>
        <begin position="1"/>
        <end position="296"/>
    </location>
</feature>
<dbReference type="InterPro" id="IPR003171">
    <property type="entry name" value="Mehydrof_redctse-like"/>
</dbReference>
<dbReference type="Gene3D" id="3.20.20.220">
    <property type="match status" value="1"/>
</dbReference>
<evidence type="ECO:0000256" key="8">
    <source>
        <dbReference type="PROSITE-ProRule" id="PRU00333"/>
    </source>
</evidence>
<feature type="binding site" evidence="8">
    <location>
        <position position="216"/>
    </location>
    <ligand>
        <name>Zn(2+)</name>
        <dbReference type="ChEBI" id="CHEBI:29105"/>
    </ligand>
</feature>
<dbReference type="SUPFAM" id="SSF51730">
    <property type="entry name" value="FAD-linked oxidoreductase"/>
    <property type="match status" value="1"/>
</dbReference>
<dbReference type="AlphaFoldDB" id="A0A1H3RZ14"/>
<dbReference type="InterPro" id="IPR003726">
    <property type="entry name" value="HCY_dom"/>
</dbReference>
<dbReference type="Pfam" id="PF02574">
    <property type="entry name" value="S-methyl_trans"/>
    <property type="match status" value="1"/>
</dbReference>
<dbReference type="InterPro" id="IPR036589">
    <property type="entry name" value="HCY_dom_sf"/>
</dbReference>
<evidence type="ECO:0000256" key="3">
    <source>
        <dbReference type="ARBA" id="ARBA00022603"/>
    </source>
</evidence>
<evidence type="ECO:0000259" key="9">
    <source>
        <dbReference type="PROSITE" id="PS50970"/>
    </source>
</evidence>
<dbReference type="GO" id="GO:0004489">
    <property type="term" value="F:methylenetetrahydrofolate reductase [NAD(P)H] activity"/>
    <property type="evidence" value="ECO:0007669"/>
    <property type="project" value="InterPro"/>
</dbReference>
<evidence type="ECO:0000256" key="1">
    <source>
        <dbReference type="ARBA" id="ARBA00001974"/>
    </source>
</evidence>
<dbReference type="Proteomes" id="UP000198935">
    <property type="component" value="Unassembled WGS sequence"/>
</dbReference>
<dbReference type="SUPFAM" id="SSF82282">
    <property type="entry name" value="Homocysteine S-methyltransferase"/>
    <property type="match status" value="1"/>
</dbReference>
<comment type="cofactor">
    <cofactor evidence="8">
        <name>Zn(2+)</name>
        <dbReference type="ChEBI" id="CHEBI:29105"/>
    </cofactor>
</comment>